<proteinExistence type="predicted"/>
<sequence length="114" mass="12420">MVKKGNYSGDYSSRSPNGRRCTGYRPGFSPSGDTSPGSRIGNRSWVSVAKRNGAHSSGTVQNDTSKLKELKTQLQELIAKRVSFLGHMISDEDIFVDPQRIEAVVNLASADQCD</sequence>
<name>A0AAD4ZDP8_PRUDU</name>
<evidence type="ECO:0000256" key="1">
    <source>
        <dbReference type="SAM" id="MobiDB-lite"/>
    </source>
</evidence>
<comment type="caution">
    <text evidence="2">The sequence shown here is derived from an EMBL/GenBank/DDBJ whole genome shotgun (WGS) entry which is preliminary data.</text>
</comment>
<dbReference type="Proteomes" id="UP001054821">
    <property type="component" value="Chromosome 2"/>
</dbReference>
<evidence type="ECO:0000313" key="3">
    <source>
        <dbReference type="Proteomes" id="UP001054821"/>
    </source>
</evidence>
<gene>
    <name evidence="2" type="ORF">L3X38_010095</name>
</gene>
<organism evidence="2 3">
    <name type="scientific">Prunus dulcis</name>
    <name type="common">Almond</name>
    <name type="synonym">Amygdalus dulcis</name>
    <dbReference type="NCBI Taxonomy" id="3755"/>
    <lineage>
        <taxon>Eukaryota</taxon>
        <taxon>Viridiplantae</taxon>
        <taxon>Streptophyta</taxon>
        <taxon>Embryophyta</taxon>
        <taxon>Tracheophyta</taxon>
        <taxon>Spermatophyta</taxon>
        <taxon>Magnoliopsida</taxon>
        <taxon>eudicotyledons</taxon>
        <taxon>Gunneridae</taxon>
        <taxon>Pentapetalae</taxon>
        <taxon>rosids</taxon>
        <taxon>fabids</taxon>
        <taxon>Rosales</taxon>
        <taxon>Rosaceae</taxon>
        <taxon>Amygdaloideae</taxon>
        <taxon>Amygdaleae</taxon>
        <taxon>Prunus</taxon>
    </lineage>
</organism>
<dbReference type="EMBL" id="JAJFAZ020000002">
    <property type="protein sequence ID" value="KAI5342220.1"/>
    <property type="molecule type" value="Genomic_DNA"/>
</dbReference>
<keyword evidence="3" id="KW-1185">Reference proteome</keyword>
<accession>A0AAD4ZDP8</accession>
<protein>
    <submittedName>
        <fullName evidence="2">Uncharacterized protein</fullName>
    </submittedName>
</protein>
<feature type="region of interest" description="Disordered" evidence="1">
    <location>
        <begin position="1"/>
        <end position="44"/>
    </location>
</feature>
<evidence type="ECO:0000313" key="2">
    <source>
        <dbReference type="EMBL" id="KAI5342220.1"/>
    </source>
</evidence>
<reference evidence="2 3" key="1">
    <citation type="journal article" date="2022" name="G3 (Bethesda)">
        <title>Whole-genome sequence and methylome profiling of the almond [Prunus dulcis (Mill.) D.A. Webb] cultivar 'Nonpareil'.</title>
        <authorList>
            <person name="D'Amico-Willman K.M."/>
            <person name="Ouma W.Z."/>
            <person name="Meulia T."/>
            <person name="Sideli G.M."/>
            <person name="Gradziel T.M."/>
            <person name="Fresnedo-Ramirez J."/>
        </authorList>
    </citation>
    <scope>NUCLEOTIDE SEQUENCE [LARGE SCALE GENOMIC DNA]</scope>
    <source>
        <strain evidence="2">Clone GOH B32 T37-40</strain>
    </source>
</reference>
<dbReference type="AlphaFoldDB" id="A0AAD4ZDP8"/>